<reference evidence="1" key="1">
    <citation type="submission" date="2019-04" db="EMBL/GenBank/DDBJ databases">
        <title>Microbes associate with the intestines of laboratory mice.</title>
        <authorList>
            <person name="Navarre W."/>
            <person name="Wong E."/>
            <person name="Huang K."/>
            <person name="Tropini C."/>
            <person name="Ng K."/>
            <person name="Yu B."/>
        </authorList>
    </citation>
    <scope>NUCLEOTIDE SEQUENCE</scope>
    <source>
        <strain evidence="1">NM01_1-7b</strain>
    </source>
</reference>
<name>A0AC61S1P3_9FIRM</name>
<organism evidence="1 2">
    <name type="scientific">Petralouisia muris</name>
    <dbReference type="NCBI Taxonomy" id="3032872"/>
    <lineage>
        <taxon>Bacteria</taxon>
        <taxon>Bacillati</taxon>
        <taxon>Bacillota</taxon>
        <taxon>Clostridia</taxon>
        <taxon>Lachnospirales</taxon>
        <taxon>Lachnospiraceae</taxon>
        <taxon>Petralouisia</taxon>
    </lineage>
</organism>
<evidence type="ECO:0000313" key="1">
    <source>
        <dbReference type="EMBL" id="TGY98344.1"/>
    </source>
</evidence>
<protein>
    <submittedName>
        <fullName evidence="1">Fic family protein</fullName>
    </submittedName>
</protein>
<evidence type="ECO:0000313" key="2">
    <source>
        <dbReference type="Proteomes" id="UP000304953"/>
    </source>
</evidence>
<accession>A0AC61S1P3</accession>
<dbReference type="Proteomes" id="UP000304953">
    <property type="component" value="Unassembled WGS sequence"/>
</dbReference>
<dbReference type="EMBL" id="SRYA01000001">
    <property type="protein sequence ID" value="TGY98344.1"/>
    <property type="molecule type" value="Genomic_DNA"/>
</dbReference>
<gene>
    <name evidence="1" type="ORF">E5329_00775</name>
</gene>
<keyword evidence="2" id="KW-1185">Reference proteome</keyword>
<comment type="caution">
    <text evidence="1">The sequence shown here is derived from an EMBL/GenBank/DDBJ whole genome shotgun (WGS) entry which is preliminary data.</text>
</comment>
<proteinExistence type="predicted"/>
<sequence>MPSLQELLQKADFYKQKISSARPLAKEELESLDNYFRVGFTYASNALEGNTLTISETKILLEDGITVGGRPLKDCYEAVGHGAAYDFMLGLARQPDMCITEDSIKELHRLFYQKVDAEQAGQYRSIQVYISGTEYIPPAPGEVPQLMGHLTDQIHSSKLSLHPIELAAMAHKRLVDIHPFIDGNGRAARLLMNLILVNSGYGVVSIPPIWRDDYINALSASRCLNGIEPFSKLIAECVIETERDYCRLLKL</sequence>